<evidence type="ECO:0000256" key="3">
    <source>
        <dbReference type="ARBA" id="ARBA00022553"/>
    </source>
</evidence>
<dbReference type="OrthoDB" id="5396806at2759"/>
<feature type="region of interest" description="Disordered" evidence="4">
    <location>
        <begin position="845"/>
        <end position="983"/>
    </location>
</feature>
<feature type="compositionally biased region" description="Polar residues" evidence="4">
    <location>
        <begin position="724"/>
        <end position="737"/>
    </location>
</feature>
<feature type="compositionally biased region" description="Polar residues" evidence="4">
    <location>
        <begin position="479"/>
        <end position="490"/>
    </location>
</feature>
<organism evidence="6 7">
    <name type="scientific">Diplodia corticola</name>
    <dbReference type="NCBI Taxonomy" id="236234"/>
    <lineage>
        <taxon>Eukaryota</taxon>
        <taxon>Fungi</taxon>
        <taxon>Dikarya</taxon>
        <taxon>Ascomycota</taxon>
        <taxon>Pezizomycotina</taxon>
        <taxon>Dothideomycetes</taxon>
        <taxon>Dothideomycetes incertae sedis</taxon>
        <taxon>Botryosphaeriales</taxon>
        <taxon>Botryosphaeriaceae</taxon>
        <taxon>Diplodia</taxon>
    </lineage>
</organism>
<dbReference type="Pfam" id="PF02845">
    <property type="entry name" value="CUE"/>
    <property type="match status" value="1"/>
</dbReference>
<feature type="compositionally biased region" description="Low complexity" evidence="4">
    <location>
        <begin position="501"/>
        <end position="520"/>
    </location>
</feature>
<name>A0A1J9SHX9_9PEZI</name>
<feature type="compositionally biased region" description="Basic and acidic residues" evidence="4">
    <location>
        <begin position="278"/>
        <end position="288"/>
    </location>
</feature>
<feature type="compositionally biased region" description="Low complexity" evidence="4">
    <location>
        <begin position="856"/>
        <end position="870"/>
    </location>
</feature>
<feature type="compositionally biased region" description="Low complexity" evidence="4">
    <location>
        <begin position="211"/>
        <end position="234"/>
    </location>
</feature>
<feature type="region of interest" description="Disordered" evidence="4">
    <location>
        <begin position="1"/>
        <end position="54"/>
    </location>
</feature>
<feature type="compositionally biased region" description="Basic and acidic residues" evidence="4">
    <location>
        <begin position="331"/>
        <end position="340"/>
    </location>
</feature>
<dbReference type="EMBL" id="MNUE01000002">
    <property type="protein sequence ID" value="OJD39975.1"/>
    <property type="molecule type" value="Genomic_DNA"/>
</dbReference>
<feature type="compositionally biased region" description="Low complexity" evidence="4">
    <location>
        <begin position="183"/>
        <end position="204"/>
    </location>
</feature>
<feature type="region of interest" description="Disordered" evidence="4">
    <location>
        <begin position="611"/>
        <end position="680"/>
    </location>
</feature>
<feature type="compositionally biased region" description="Low complexity" evidence="4">
    <location>
        <begin position="455"/>
        <end position="469"/>
    </location>
</feature>
<feature type="compositionally biased region" description="Low complexity" evidence="4">
    <location>
        <begin position="297"/>
        <end position="310"/>
    </location>
</feature>
<dbReference type="InterPro" id="IPR051833">
    <property type="entry name" value="TC-DDR_regulator"/>
</dbReference>
<keyword evidence="2" id="KW-0963">Cytoplasm</keyword>
<dbReference type="GO" id="GO:0005634">
    <property type="term" value="C:nucleus"/>
    <property type="evidence" value="ECO:0007669"/>
    <property type="project" value="TreeGrafter"/>
</dbReference>
<feature type="region of interest" description="Disordered" evidence="4">
    <location>
        <begin position="110"/>
        <end position="357"/>
    </location>
</feature>
<keyword evidence="7" id="KW-1185">Reference proteome</keyword>
<dbReference type="STRING" id="236234.A0A1J9SHX9"/>
<feature type="compositionally biased region" description="Low complexity" evidence="4">
    <location>
        <begin position="741"/>
        <end position="750"/>
    </location>
</feature>
<accession>A0A1J9SHX9</accession>
<protein>
    <submittedName>
        <fullName evidence="6">Rnapii degradation factor def1 protein</fullName>
    </submittedName>
</protein>
<evidence type="ECO:0000256" key="1">
    <source>
        <dbReference type="ARBA" id="ARBA00004496"/>
    </source>
</evidence>
<feature type="compositionally biased region" description="Pro residues" evidence="4">
    <location>
        <begin position="251"/>
        <end position="276"/>
    </location>
</feature>
<comment type="caution">
    <text evidence="6">The sequence shown here is derived from an EMBL/GenBank/DDBJ whole genome shotgun (WGS) entry which is preliminary data.</text>
</comment>
<keyword evidence="3" id="KW-0597">Phosphoprotein</keyword>
<dbReference type="PANTHER" id="PTHR16308">
    <property type="entry name" value="UBIQUITIN ASSOCIATED PROTEIN 2-LIKE/LINGERER"/>
    <property type="match status" value="1"/>
</dbReference>
<reference evidence="6 7" key="1">
    <citation type="submission" date="2016-10" db="EMBL/GenBank/DDBJ databases">
        <title>Proteomics and genomics reveal pathogen-plant mechanisms compatible with a hemibiotrophic lifestyle of Diplodia corticola.</title>
        <authorList>
            <person name="Fernandes I."/>
            <person name="De Jonge R."/>
            <person name="Van De Peer Y."/>
            <person name="Devreese B."/>
            <person name="Alves A."/>
            <person name="Esteves A.C."/>
        </authorList>
    </citation>
    <scope>NUCLEOTIDE SEQUENCE [LARGE SCALE GENOMIC DNA]</scope>
    <source>
        <strain evidence="6 7">CBS 112549</strain>
    </source>
</reference>
<dbReference type="GeneID" id="31012857"/>
<feature type="compositionally biased region" description="Basic and acidic residues" evidence="4">
    <location>
        <begin position="140"/>
        <end position="157"/>
    </location>
</feature>
<dbReference type="Proteomes" id="UP000183809">
    <property type="component" value="Unassembled WGS sequence"/>
</dbReference>
<feature type="domain" description="CUE" evidence="5">
    <location>
        <begin position="64"/>
        <end position="102"/>
    </location>
</feature>
<feature type="compositionally biased region" description="Low complexity" evidence="4">
    <location>
        <begin position="565"/>
        <end position="575"/>
    </location>
</feature>
<evidence type="ECO:0000256" key="4">
    <source>
        <dbReference type="SAM" id="MobiDB-lite"/>
    </source>
</evidence>
<feature type="compositionally biased region" description="Basic and acidic residues" evidence="4">
    <location>
        <begin position="110"/>
        <end position="121"/>
    </location>
</feature>
<feature type="compositionally biased region" description="Polar residues" evidence="4">
    <location>
        <begin position="552"/>
        <end position="564"/>
    </location>
</feature>
<gene>
    <name evidence="6" type="ORF">BKCO1_200091</name>
</gene>
<feature type="compositionally biased region" description="Gly residues" evidence="4">
    <location>
        <begin position="964"/>
        <end position="983"/>
    </location>
</feature>
<feature type="region of interest" description="Disordered" evidence="4">
    <location>
        <begin position="441"/>
        <end position="595"/>
    </location>
</feature>
<dbReference type="GO" id="GO:0043130">
    <property type="term" value="F:ubiquitin binding"/>
    <property type="evidence" value="ECO:0007669"/>
    <property type="project" value="InterPro"/>
</dbReference>
<feature type="region of interest" description="Disordered" evidence="4">
    <location>
        <begin position="724"/>
        <end position="750"/>
    </location>
</feature>
<feature type="compositionally biased region" description="Polar residues" evidence="4">
    <location>
        <begin position="579"/>
        <end position="595"/>
    </location>
</feature>
<evidence type="ECO:0000313" key="6">
    <source>
        <dbReference type="EMBL" id="OJD39975.1"/>
    </source>
</evidence>
<dbReference type="GO" id="GO:0005737">
    <property type="term" value="C:cytoplasm"/>
    <property type="evidence" value="ECO:0007669"/>
    <property type="project" value="UniProtKB-SubCell"/>
</dbReference>
<feature type="compositionally biased region" description="Low complexity" evidence="4">
    <location>
        <begin position="917"/>
        <end position="933"/>
    </location>
</feature>
<dbReference type="RefSeq" id="XP_020134962.1">
    <property type="nucleotide sequence ID" value="XM_020272598.1"/>
</dbReference>
<feature type="compositionally biased region" description="Low complexity" evidence="4">
    <location>
        <begin position="888"/>
        <end position="905"/>
    </location>
</feature>
<evidence type="ECO:0000256" key="2">
    <source>
        <dbReference type="ARBA" id="ARBA00022490"/>
    </source>
</evidence>
<dbReference type="AlphaFoldDB" id="A0A1J9SHX9"/>
<evidence type="ECO:0000313" key="7">
    <source>
        <dbReference type="Proteomes" id="UP000183809"/>
    </source>
</evidence>
<dbReference type="InterPro" id="IPR003892">
    <property type="entry name" value="CUE"/>
</dbReference>
<feature type="compositionally biased region" description="Low complexity" evidence="4">
    <location>
        <begin position="614"/>
        <end position="626"/>
    </location>
</feature>
<feature type="compositionally biased region" description="Polar residues" evidence="4">
    <location>
        <begin position="934"/>
        <end position="943"/>
    </location>
</feature>
<sequence>MSEVQSRPSAPRGRSSARGARGGYSSRGPRSQKQTNGDHQGAGPFDASAEEGELAQLRQQYATQLATIRETFPDWTDLDLLLALHDSDGDLNVASERILEGQVSQFAEVKKNDRSRSKVKDTSAVGSDATATSISTRGRGRFEGTRGGRGRGTERGRGGFRGGRGGAHAANGSRSGAGVSVPTTESSAWDTTAATADANNAWDTGAPPNSGDAGADGAEAKPAATPEAVKKPAAPQEPPKKTWASMFAKPKPAPAPPKPAAVAPPPEPAAPEPAAEPEPTKEIEKAVEAEELPIPPVADEAPAAETSAAPAEPPVVTPEVPELPSAQITPSKDELTKENVENLPDLAEPAPTGTAASTVASGSVVGVATPLTGAQRTQAARPGPAIGGFATVAQKATAPQGRSSSYQRKVLDQQEAVVMPGNHAVDRAAVQFGSLGLNGDAALDVDEDREEAETRTQPPQHSPTQQPRTSLPPAPRQPTVPSESQVQESVPTPKPAPGLPPVNQQPQQQSPAIGGQAAQPYSQFGRYGQTNIQPEPAGQAQKQYDPFGAPVSQPNQFDSFPSHTQPQNVQQPQVPSTLGGFSSAPNDYSSYYTSDQQRNAYQNYYGAGYGQQAGGNQQQEVNAQEQRTSSGFGPAGADSGFPTSQSQQVGKDPSIDFNTSRTRRSGARTSLGYSGSSEYPASPWNRHARLKSDASALSGSFKRLEDLLLPSSSQLVVPNLASQNQSRYGDAQNSGHNTPVPAMAAQHHPAAQSQHMHQPHGQTGHTGYPYSQHPYYNTPYYNAYMNHYGGAYGGQGYGAPFGKGMYGQPNHGYGMSPQTTYDAHSSSPANVGAFGASSMHARDSALGGGLGDYRASSTQPSQTQQHTASSGAFGGMPDVFGRNQGVFPGQAQPYGQQQSASQAGAEDALKPFGDKVGSGPSPSSIGQPGRPGSATNSVGQGAQSGLPPPQSHQQGFGAYPGSQYGLGGLGGHQGGQGHSGGYGGYGAGFGSYGSYGRGGGWSGNYGGH</sequence>
<dbReference type="PANTHER" id="PTHR16308:SF13">
    <property type="entry name" value="PROTEIN LINGERER"/>
    <property type="match status" value="1"/>
</dbReference>
<comment type="subcellular location">
    <subcellularLocation>
        <location evidence="1">Cytoplasm</location>
    </subcellularLocation>
</comment>
<feature type="compositionally biased region" description="Low complexity" evidence="4">
    <location>
        <begin position="1"/>
        <end position="31"/>
    </location>
</feature>
<evidence type="ECO:0000259" key="5">
    <source>
        <dbReference type="Pfam" id="PF02845"/>
    </source>
</evidence>
<proteinExistence type="predicted"/>